<dbReference type="InterPro" id="IPR003439">
    <property type="entry name" value="ABC_transporter-like_ATP-bd"/>
</dbReference>
<evidence type="ECO:0000256" key="1">
    <source>
        <dbReference type="ARBA" id="ARBA00022741"/>
    </source>
</evidence>
<keyword evidence="1" id="KW-0547">Nucleotide-binding</keyword>
<dbReference type="PANTHER" id="PTHR43158:SF2">
    <property type="entry name" value="SKFA PEPTIDE EXPORT ATP-BINDING PROTEIN SKFE"/>
    <property type="match status" value="1"/>
</dbReference>
<protein>
    <submittedName>
        <fullName evidence="4">ATP-binding cassette domain-containing protein</fullName>
    </submittedName>
</protein>
<dbReference type="EMBL" id="CP116346">
    <property type="protein sequence ID" value="WIT14270.1"/>
    <property type="molecule type" value="Genomic_DNA"/>
</dbReference>
<dbReference type="SUPFAM" id="SSF52540">
    <property type="entry name" value="P-loop containing nucleoside triphosphate hydrolases"/>
    <property type="match status" value="1"/>
</dbReference>
<evidence type="ECO:0000256" key="2">
    <source>
        <dbReference type="ARBA" id="ARBA00022840"/>
    </source>
</evidence>
<dbReference type="Proteomes" id="UP001177769">
    <property type="component" value="Chromosome"/>
</dbReference>
<sequence length="205" mass="21530">MSTPASLLIQAEQLGFDVGARALLAGLCFTLQPGLTLVRGGDGRGKTTLLRLLAGQLAPTHGRLQRRAELSCFFFDEATAARHDAVMARAWLAAQREGFAASWQAGTEAALVAALQLAEHLDKPLYMLSTGSRRKLHLLAAAASGAALTLLDTPYAALDGRSIRVLNELLSEAAAERSRAWVLADYALPAGLAGVALAGQIDLGD</sequence>
<keyword evidence="2 4" id="KW-0067">ATP-binding</keyword>
<accession>A0AA95SR47</accession>
<evidence type="ECO:0000259" key="3">
    <source>
        <dbReference type="PROSITE" id="PS50893"/>
    </source>
</evidence>
<dbReference type="RefSeq" id="WP_285235398.1">
    <property type="nucleotide sequence ID" value="NZ_CP116346.1"/>
</dbReference>
<gene>
    <name evidence="4" type="ORF">PFX98_11795</name>
</gene>
<dbReference type="Gene3D" id="3.40.50.300">
    <property type="entry name" value="P-loop containing nucleotide triphosphate hydrolases"/>
    <property type="match status" value="1"/>
</dbReference>
<dbReference type="GO" id="GO:0005524">
    <property type="term" value="F:ATP binding"/>
    <property type="evidence" value="ECO:0007669"/>
    <property type="project" value="UniProtKB-KW"/>
</dbReference>
<dbReference type="AlphaFoldDB" id="A0AA95SR47"/>
<dbReference type="PROSITE" id="PS50893">
    <property type="entry name" value="ABC_TRANSPORTER_2"/>
    <property type="match status" value="1"/>
</dbReference>
<name>A0AA95SR47_9BURK</name>
<keyword evidence="5" id="KW-1185">Reference proteome</keyword>
<evidence type="ECO:0000313" key="4">
    <source>
        <dbReference type="EMBL" id="WIT14270.1"/>
    </source>
</evidence>
<feature type="domain" description="ABC transporter" evidence="3">
    <location>
        <begin position="9"/>
        <end position="201"/>
    </location>
</feature>
<proteinExistence type="predicted"/>
<organism evidence="4 5">
    <name type="scientific">Paucibacter sediminis</name>
    <dbReference type="NCBI Taxonomy" id="3019553"/>
    <lineage>
        <taxon>Bacteria</taxon>
        <taxon>Pseudomonadati</taxon>
        <taxon>Pseudomonadota</taxon>
        <taxon>Betaproteobacteria</taxon>
        <taxon>Burkholderiales</taxon>
        <taxon>Sphaerotilaceae</taxon>
        <taxon>Roseateles</taxon>
    </lineage>
</organism>
<dbReference type="GO" id="GO:0016887">
    <property type="term" value="F:ATP hydrolysis activity"/>
    <property type="evidence" value="ECO:0007669"/>
    <property type="project" value="InterPro"/>
</dbReference>
<dbReference type="KEGG" id="pais:PFX98_11795"/>
<dbReference type="InterPro" id="IPR027417">
    <property type="entry name" value="P-loop_NTPase"/>
</dbReference>
<dbReference type="PANTHER" id="PTHR43158">
    <property type="entry name" value="SKFA PEPTIDE EXPORT ATP-BINDING PROTEIN SKFE"/>
    <property type="match status" value="1"/>
</dbReference>
<reference evidence="4" key="1">
    <citation type="submission" date="2023-01" db="EMBL/GenBank/DDBJ databases">
        <title>Whole genome sequence of Paucibacter sp. S2-9 isolated from pond sediment.</title>
        <authorList>
            <person name="Jung J.Y."/>
        </authorList>
    </citation>
    <scope>NUCLEOTIDE SEQUENCE</scope>
    <source>
        <strain evidence="4">S2-9</strain>
    </source>
</reference>
<dbReference type="Pfam" id="PF00005">
    <property type="entry name" value="ABC_tran"/>
    <property type="match status" value="1"/>
</dbReference>
<evidence type="ECO:0000313" key="5">
    <source>
        <dbReference type="Proteomes" id="UP001177769"/>
    </source>
</evidence>